<name>A0A0P6VHY7_9HYPH</name>
<dbReference type="RefSeq" id="WP_054357846.1">
    <property type="nucleotide sequence ID" value="NZ_JAPCYQ010000001.1"/>
</dbReference>
<protein>
    <submittedName>
        <fullName evidence="1">Uncharacterized protein</fullName>
    </submittedName>
</protein>
<dbReference type="EMBL" id="LJYW01000001">
    <property type="protein sequence ID" value="KPL51683.1"/>
    <property type="molecule type" value="Genomic_DNA"/>
</dbReference>
<accession>A0A0P6VHY7</accession>
<gene>
    <name evidence="1" type="ORF">ABB55_05120</name>
</gene>
<dbReference type="Proteomes" id="UP000048984">
    <property type="component" value="Unassembled WGS sequence"/>
</dbReference>
<dbReference type="AlphaFoldDB" id="A0A0P6VHY7"/>
<reference evidence="1 2" key="1">
    <citation type="submission" date="2015-09" db="EMBL/GenBank/DDBJ databases">
        <authorList>
            <person name="Jackson K.R."/>
            <person name="Lunt B.L."/>
            <person name="Fisher J.N.B."/>
            <person name="Gardner A.V."/>
            <person name="Bailey M.E."/>
            <person name="Deus L.M."/>
            <person name="Earl A.S."/>
            <person name="Gibby P.D."/>
            <person name="Hartmann K.A."/>
            <person name="Liu J.E."/>
            <person name="Manci A.M."/>
            <person name="Nielsen D.A."/>
            <person name="Solomon M.B."/>
            <person name="Breakwell D.P."/>
            <person name="Burnett S.H."/>
            <person name="Grose J.H."/>
        </authorList>
    </citation>
    <scope>NUCLEOTIDE SEQUENCE [LARGE SCALE GENOMIC DNA]</scope>
    <source>
        <strain evidence="1 2">16</strain>
    </source>
</reference>
<organism evidence="1 2">
    <name type="scientific">Prosthecodimorpha hirschii</name>
    <dbReference type="NCBI Taxonomy" id="665126"/>
    <lineage>
        <taxon>Bacteria</taxon>
        <taxon>Pseudomonadati</taxon>
        <taxon>Pseudomonadota</taxon>
        <taxon>Alphaproteobacteria</taxon>
        <taxon>Hyphomicrobiales</taxon>
        <taxon>Ancalomicrobiaceae</taxon>
        <taxon>Prosthecodimorpha</taxon>
    </lineage>
</organism>
<proteinExistence type="predicted"/>
<keyword evidence="2" id="KW-1185">Reference proteome</keyword>
<sequence>MRSEYKMMVAGFCAGAVVGVIALTSVNASIGVVPALRGDRMGEARPALTYTDIDPAAVVSHVELIGPKGAVVEFRDPSGALVYRSDPVNNTTVVAKNAVIPSFTVREREGDMAELKLVNTPEKSGQDRAPN</sequence>
<reference evidence="1 2" key="2">
    <citation type="submission" date="2015-10" db="EMBL/GenBank/DDBJ databases">
        <title>Draft Genome Sequence of Prosthecomicrobium hirschii ATCC 27832.</title>
        <authorList>
            <person name="Daniel J."/>
            <person name="Givan S.A."/>
            <person name="Brun Y.V."/>
            <person name="Brown P.J."/>
        </authorList>
    </citation>
    <scope>NUCLEOTIDE SEQUENCE [LARGE SCALE GENOMIC DNA]</scope>
    <source>
        <strain evidence="1 2">16</strain>
    </source>
</reference>
<comment type="caution">
    <text evidence="1">The sequence shown here is derived from an EMBL/GenBank/DDBJ whole genome shotgun (WGS) entry which is preliminary data.</text>
</comment>
<evidence type="ECO:0000313" key="1">
    <source>
        <dbReference type="EMBL" id="KPL51683.1"/>
    </source>
</evidence>
<evidence type="ECO:0000313" key="2">
    <source>
        <dbReference type="Proteomes" id="UP000048984"/>
    </source>
</evidence>